<evidence type="ECO:0000313" key="3">
    <source>
        <dbReference type="Proteomes" id="UP001177670"/>
    </source>
</evidence>
<protein>
    <submittedName>
        <fullName evidence="2">Uncharacterized protein</fullName>
    </submittedName>
</protein>
<dbReference type="Proteomes" id="UP001177670">
    <property type="component" value="Unassembled WGS sequence"/>
</dbReference>
<organism evidence="2 3">
    <name type="scientific">Melipona bicolor</name>
    <dbReference type="NCBI Taxonomy" id="60889"/>
    <lineage>
        <taxon>Eukaryota</taxon>
        <taxon>Metazoa</taxon>
        <taxon>Ecdysozoa</taxon>
        <taxon>Arthropoda</taxon>
        <taxon>Hexapoda</taxon>
        <taxon>Insecta</taxon>
        <taxon>Pterygota</taxon>
        <taxon>Neoptera</taxon>
        <taxon>Endopterygota</taxon>
        <taxon>Hymenoptera</taxon>
        <taxon>Apocrita</taxon>
        <taxon>Aculeata</taxon>
        <taxon>Apoidea</taxon>
        <taxon>Anthophila</taxon>
        <taxon>Apidae</taxon>
        <taxon>Melipona</taxon>
    </lineage>
</organism>
<evidence type="ECO:0000256" key="1">
    <source>
        <dbReference type="SAM" id="MobiDB-lite"/>
    </source>
</evidence>
<name>A0AA40GHK9_9HYME</name>
<feature type="compositionally biased region" description="Basic and acidic residues" evidence="1">
    <location>
        <begin position="80"/>
        <end position="110"/>
    </location>
</feature>
<evidence type="ECO:0000313" key="2">
    <source>
        <dbReference type="EMBL" id="KAK1137983.1"/>
    </source>
</evidence>
<reference evidence="2" key="1">
    <citation type="submission" date="2021-10" db="EMBL/GenBank/DDBJ databases">
        <title>Melipona bicolor Genome sequencing and assembly.</title>
        <authorList>
            <person name="Araujo N.S."/>
            <person name="Arias M.C."/>
        </authorList>
    </citation>
    <scope>NUCLEOTIDE SEQUENCE</scope>
    <source>
        <strain evidence="2">USP_2M_L1-L4_2017</strain>
        <tissue evidence="2">Whole body</tissue>
    </source>
</reference>
<feature type="compositionally biased region" description="Polar residues" evidence="1">
    <location>
        <begin position="47"/>
        <end position="56"/>
    </location>
</feature>
<feature type="region of interest" description="Disordered" evidence="1">
    <location>
        <begin position="37"/>
        <end position="110"/>
    </location>
</feature>
<comment type="caution">
    <text evidence="2">The sequence shown here is derived from an EMBL/GenBank/DDBJ whole genome shotgun (WGS) entry which is preliminary data.</text>
</comment>
<keyword evidence="3" id="KW-1185">Reference proteome</keyword>
<gene>
    <name evidence="2" type="ORF">K0M31_002474</name>
</gene>
<dbReference type="AlphaFoldDB" id="A0AA40GHK9"/>
<dbReference type="EMBL" id="JAHYIQ010000001">
    <property type="protein sequence ID" value="KAK1137983.1"/>
    <property type="molecule type" value="Genomic_DNA"/>
</dbReference>
<accession>A0AA40GHK9</accession>
<sequence>MEVIFAIGLTNRYWNTPDTPPFKKLGKFTLNKYSMNSFEESRRSNPDLPSSKNETTGSKKKQPCPSTNSAPRKRNIQEITLRELLEEKTREEPGTKKLAGDKGYVERNRK</sequence>
<proteinExistence type="predicted"/>